<evidence type="ECO:0000313" key="10">
    <source>
        <dbReference type="Proteomes" id="UP000273786"/>
    </source>
</evidence>
<keyword evidence="10" id="KW-1185">Reference proteome</keyword>
<sequence length="356" mass="36363">MMSDQKISVAASPAASSSPGAAARHRVDPLAIIVRFQSLIGLVLVAIGGVIFSPRRHGEILFLNPDNIANIVRAVSETGIIAIGMTFVIITAGIDLSVGAVLGLSAVVTATMMISGGFGLISTILAVLAMGIVFGVVQGTISTRFRLEPFIVTLAGLQAARGLALIVSGNQYINISYGDGPGLAPPVFAVLGERLFDNTVPVATIVFIIFAALATLVLNTTRFGRYVYAVGGNERAARISGVPVSMVKISVYAITGFASALAGIVHAGQFNFGSANDGMGYELTAIAAVVIGGTSLFGGAGSMVGTVAGTIMLGALANILQLNNITPATQLLATAAIIVLAAVLQSLVRRREGLGR</sequence>
<dbReference type="CDD" id="cd06579">
    <property type="entry name" value="TM_PBP1_transp_AraH_like"/>
    <property type="match status" value="1"/>
</dbReference>
<dbReference type="Pfam" id="PF02653">
    <property type="entry name" value="BPD_transp_2"/>
    <property type="match status" value="1"/>
</dbReference>
<name>A0A3P3FBP7_9HYPH</name>
<feature type="transmembrane region" description="Helical" evidence="8">
    <location>
        <begin position="74"/>
        <end position="94"/>
    </location>
</feature>
<feature type="transmembrane region" description="Helical" evidence="8">
    <location>
        <begin position="200"/>
        <end position="218"/>
    </location>
</feature>
<feature type="transmembrane region" description="Helical" evidence="8">
    <location>
        <begin position="249"/>
        <end position="267"/>
    </location>
</feature>
<evidence type="ECO:0000256" key="2">
    <source>
        <dbReference type="ARBA" id="ARBA00022448"/>
    </source>
</evidence>
<evidence type="ECO:0000256" key="6">
    <source>
        <dbReference type="ARBA" id="ARBA00022989"/>
    </source>
</evidence>
<proteinExistence type="predicted"/>
<keyword evidence="2" id="KW-0813">Transport</keyword>
<keyword evidence="4" id="KW-0997">Cell inner membrane</keyword>
<protein>
    <submittedName>
        <fullName evidence="9">ABC transporter permease</fullName>
    </submittedName>
</protein>
<dbReference type="PANTHER" id="PTHR32196:SF21">
    <property type="entry name" value="ABC TRANSPORTER PERMEASE PROTEIN YPHD-RELATED"/>
    <property type="match status" value="1"/>
</dbReference>
<feature type="transmembrane region" description="Helical" evidence="8">
    <location>
        <begin position="32"/>
        <end position="53"/>
    </location>
</feature>
<dbReference type="Proteomes" id="UP000273786">
    <property type="component" value="Unassembled WGS sequence"/>
</dbReference>
<evidence type="ECO:0000256" key="4">
    <source>
        <dbReference type="ARBA" id="ARBA00022519"/>
    </source>
</evidence>
<dbReference type="AlphaFoldDB" id="A0A3P3FBP7"/>
<reference evidence="9 10" key="1">
    <citation type="submission" date="2018-11" db="EMBL/GenBank/DDBJ databases">
        <title>the genome of Mesorhizobium tamadayense DSM 28320.</title>
        <authorList>
            <person name="Gao J."/>
        </authorList>
    </citation>
    <scope>NUCLEOTIDE SEQUENCE [LARGE SCALE GENOMIC DNA]</scope>
    <source>
        <strain evidence="9 10">DSM 28320</strain>
    </source>
</reference>
<feature type="transmembrane region" description="Helical" evidence="8">
    <location>
        <begin position="114"/>
        <end position="137"/>
    </location>
</feature>
<feature type="transmembrane region" description="Helical" evidence="8">
    <location>
        <begin position="279"/>
        <end position="297"/>
    </location>
</feature>
<comment type="subcellular location">
    <subcellularLocation>
        <location evidence="1">Cell membrane</location>
        <topology evidence="1">Multi-pass membrane protein</topology>
    </subcellularLocation>
</comment>
<keyword evidence="7 8" id="KW-0472">Membrane</keyword>
<feature type="transmembrane region" description="Helical" evidence="8">
    <location>
        <begin position="304"/>
        <end position="322"/>
    </location>
</feature>
<dbReference type="PANTHER" id="PTHR32196">
    <property type="entry name" value="ABC TRANSPORTER PERMEASE PROTEIN YPHD-RELATED-RELATED"/>
    <property type="match status" value="1"/>
</dbReference>
<keyword evidence="5 8" id="KW-0812">Transmembrane</keyword>
<evidence type="ECO:0000313" key="9">
    <source>
        <dbReference type="EMBL" id="RRH95008.1"/>
    </source>
</evidence>
<feature type="transmembrane region" description="Helical" evidence="8">
    <location>
        <begin position="328"/>
        <end position="348"/>
    </location>
</feature>
<evidence type="ECO:0000256" key="1">
    <source>
        <dbReference type="ARBA" id="ARBA00004651"/>
    </source>
</evidence>
<evidence type="ECO:0000256" key="3">
    <source>
        <dbReference type="ARBA" id="ARBA00022475"/>
    </source>
</evidence>
<dbReference type="InterPro" id="IPR001851">
    <property type="entry name" value="ABC_transp_permease"/>
</dbReference>
<dbReference type="GO" id="GO:0005886">
    <property type="term" value="C:plasma membrane"/>
    <property type="evidence" value="ECO:0007669"/>
    <property type="project" value="UniProtKB-SubCell"/>
</dbReference>
<evidence type="ECO:0000256" key="7">
    <source>
        <dbReference type="ARBA" id="ARBA00023136"/>
    </source>
</evidence>
<dbReference type="GO" id="GO:0022857">
    <property type="term" value="F:transmembrane transporter activity"/>
    <property type="evidence" value="ECO:0007669"/>
    <property type="project" value="InterPro"/>
</dbReference>
<keyword evidence="3" id="KW-1003">Cell membrane</keyword>
<gene>
    <name evidence="9" type="ORF">EH240_26115</name>
</gene>
<comment type="caution">
    <text evidence="9">The sequence shown here is derived from an EMBL/GenBank/DDBJ whole genome shotgun (WGS) entry which is preliminary data.</text>
</comment>
<dbReference type="EMBL" id="RQXT01000039">
    <property type="protein sequence ID" value="RRH95008.1"/>
    <property type="molecule type" value="Genomic_DNA"/>
</dbReference>
<evidence type="ECO:0000256" key="5">
    <source>
        <dbReference type="ARBA" id="ARBA00022692"/>
    </source>
</evidence>
<evidence type="ECO:0000256" key="8">
    <source>
        <dbReference type="SAM" id="Phobius"/>
    </source>
</evidence>
<keyword evidence="6 8" id="KW-1133">Transmembrane helix</keyword>
<dbReference type="OrthoDB" id="9808136at2"/>
<accession>A0A3P3FBP7</accession>
<organism evidence="9 10">
    <name type="scientific">Mesorhizobium tamadayense</name>
    <dbReference type="NCBI Taxonomy" id="425306"/>
    <lineage>
        <taxon>Bacteria</taxon>
        <taxon>Pseudomonadati</taxon>
        <taxon>Pseudomonadota</taxon>
        <taxon>Alphaproteobacteria</taxon>
        <taxon>Hyphomicrobiales</taxon>
        <taxon>Phyllobacteriaceae</taxon>
        <taxon>Mesorhizobium</taxon>
    </lineage>
</organism>